<evidence type="ECO:0008006" key="3">
    <source>
        <dbReference type="Google" id="ProtNLM"/>
    </source>
</evidence>
<accession>A0ABY3MT13</accession>
<evidence type="ECO:0000313" key="1">
    <source>
        <dbReference type="EMBL" id="TYK64319.1"/>
    </source>
</evidence>
<comment type="caution">
    <text evidence="1">The sequence shown here is derived from an EMBL/GenBank/DDBJ whole genome shotgun (WGS) entry which is preliminary data.</text>
</comment>
<dbReference type="PROSITE" id="PS51257">
    <property type="entry name" value="PROKAR_LIPOPROTEIN"/>
    <property type="match status" value="1"/>
</dbReference>
<protein>
    <recommendedName>
        <fullName evidence="3">Lipoprotein</fullName>
    </recommendedName>
</protein>
<reference evidence="1 2" key="1">
    <citation type="submission" date="2019-08" db="EMBL/GenBank/DDBJ databases">
        <title>Microbe sample from Colwellia echini.</title>
        <authorList>
            <person name="Christiansen L."/>
            <person name="Pathiraja D."/>
            <person name="Schultz-Johansen M."/>
            <person name="Choi I.-G."/>
            <person name="Stougaard P."/>
        </authorList>
    </citation>
    <scope>NUCLEOTIDE SEQUENCE [LARGE SCALE GENOMIC DNA]</scope>
    <source>
        <strain evidence="1 2">A3</strain>
    </source>
</reference>
<organism evidence="1 2">
    <name type="scientific">Colwellia echini</name>
    <dbReference type="NCBI Taxonomy" id="1982103"/>
    <lineage>
        <taxon>Bacteria</taxon>
        <taxon>Pseudomonadati</taxon>
        <taxon>Pseudomonadota</taxon>
        <taxon>Gammaproteobacteria</taxon>
        <taxon>Alteromonadales</taxon>
        <taxon>Colwelliaceae</taxon>
        <taxon>Colwellia</taxon>
    </lineage>
</organism>
<keyword evidence="2" id="KW-1185">Reference proteome</keyword>
<dbReference type="Proteomes" id="UP000815846">
    <property type="component" value="Unassembled WGS sequence"/>
</dbReference>
<sequence>MKFKYLLIAASLFIAACDNKSSTVELELVDVYIPKGDTQCNNDGVSLAETTAYLTDLSIEVSASQCGVITGLSLPDVCGGSTNNIYLHTINYSDLITVENLGFVDLSTLPFEESGYSIIECDSTHSTNETTETTETANKTTEFSEWQSSNISAYSFNYVTNGFSPSIGTWRIQVKDDEVLHTQFIEAGNFEGDLSIDDAPTIDDLILKIHGCEESSSCELSTLEFDQTYHFPTKVTFSYLSESDGVIVSEFEVQ</sequence>
<proteinExistence type="predicted"/>
<gene>
    <name evidence="1" type="ORF">CWS31_016240</name>
</gene>
<dbReference type="Pfam" id="PF19671">
    <property type="entry name" value="DUF6174"/>
    <property type="match status" value="1"/>
</dbReference>
<evidence type="ECO:0000313" key="2">
    <source>
        <dbReference type="Proteomes" id="UP000815846"/>
    </source>
</evidence>
<dbReference type="InterPro" id="IPR046172">
    <property type="entry name" value="DUF6174"/>
</dbReference>
<dbReference type="EMBL" id="PJAI02000030">
    <property type="protein sequence ID" value="TYK64319.1"/>
    <property type="molecule type" value="Genomic_DNA"/>
</dbReference>
<name>A0ABY3MT13_9GAMM</name>
<dbReference type="RefSeq" id="WP_101345071.1">
    <property type="nucleotide sequence ID" value="NZ_PJAI02000030.1"/>
</dbReference>